<gene>
    <name evidence="4" type="primary">CENPBD1</name>
    <name evidence="4" type="ORF">T01_16099</name>
</gene>
<comment type="caution">
    <text evidence="4">The sequence shown here is derived from an EMBL/GenBank/DDBJ whole genome shotgun (WGS) entry which is preliminary data.</text>
</comment>
<evidence type="ECO:0000313" key="4">
    <source>
        <dbReference type="EMBL" id="KRY38663.1"/>
    </source>
</evidence>
<keyword evidence="5" id="KW-1185">Reference proteome</keyword>
<dbReference type="InParanoid" id="A0A0V1BP15"/>
<accession>A0A0V1BP15</accession>
<sequence>MSILEKPLNDFSDILSVSDNDLRWTNLPATLLSLDLSETFNQLVIHDDCAFFPLLRDDSAQEMIESSKKQRKSIFLDMKLQVLLFLKAGDWQVDMNTFLDLATSTIRTIIKNVDVIKFSAPTTWNFSTTKVTRSRTHLFEQVERRLSVTVTDQTRRCMPLSQMLIMKKAKSIFCHIQKETGDDSEKFIDSRGWFGRFKRAEQEFPEEDVQQLLESHSESLSNDDLKELVELYTRGEPTVVDEVELKTDSSARDMFEEKSVIEFQPFICGSYPKVAETAIHALFPFVPTYRCESAFLTPLKMKTKQ</sequence>
<organism evidence="4 5">
    <name type="scientific">Trichinella spiralis</name>
    <name type="common">Trichina worm</name>
    <dbReference type="NCBI Taxonomy" id="6334"/>
    <lineage>
        <taxon>Eukaryota</taxon>
        <taxon>Metazoa</taxon>
        <taxon>Ecdysozoa</taxon>
        <taxon>Nematoda</taxon>
        <taxon>Enoplea</taxon>
        <taxon>Dorylaimia</taxon>
        <taxon>Trichinellida</taxon>
        <taxon>Trichinellidae</taxon>
        <taxon>Trichinella</taxon>
    </lineage>
</organism>
<dbReference type="Pfam" id="PF03221">
    <property type="entry name" value="HTH_Tnp_Tc5"/>
    <property type="match status" value="1"/>
</dbReference>
<name>A0A0V1BP15_TRISP</name>
<proteinExistence type="predicted"/>
<dbReference type="InterPro" id="IPR050863">
    <property type="entry name" value="CenT-Element_Derived"/>
</dbReference>
<evidence type="ECO:0000259" key="3">
    <source>
        <dbReference type="PROSITE" id="PS51253"/>
    </source>
</evidence>
<protein>
    <submittedName>
        <fullName evidence="4">CENPB DNA-binding domain-containing protein 1</fullName>
    </submittedName>
</protein>
<dbReference type="AlphaFoldDB" id="A0A0V1BP15"/>
<evidence type="ECO:0000313" key="5">
    <source>
        <dbReference type="Proteomes" id="UP000054776"/>
    </source>
</evidence>
<dbReference type="Proteomes" id="UP000054776">
    <property type="component" value="Unassembled WGS sequence"/>
</dbReference>
<evidence type="ECO:0000256" key="1">
    <source>
        <dbReference type="ARBA" id="ARBA00004123"/>
    </source>
</evidence>
<dbReference type="InterPro" id="IPR009057">
    <property type="entry name" value="Homeodomain-like_sf"/>
</dbReference>
<evidence type="ECO:0000256" key="2">
    <source>
        <dbReference type="ARBA" id="ARBA00023125"/>
    </source>
</evidence>
<dbReference type="GO" id="GO:0003677">
    <property type="term" value="F:DNA binding"/>
    <property type="evidence" value="ECO:0007669"/>
    <property type="project" value="UniProtKB-KW"/>
</dbReference>
<dbReference type="Gene3D" id="1.10.10.60">
    <property type="entry name" value="Homeodomain-like"/>
    <property type="match status" value="1"/>
</dbReference>
<dbReference type="PROSITE" id="PS51253">
    <property type="entry name" value="HTH_CENPB"/>
    <property type="match status" value="1"/>
</dbReference>
<dbReference type="PANTHER" id="PTHR19303">
    <property type="entry name" value="TRANSPOSON"/>
    <property type="match status" value="1"/>
</dbReference>
<keyword evidence="2 4" id="KW-0238">DNA-binding</keyword>
<dbReference type="InterPro" id="IPR006600">
    <property type="entry name" value="HTH_CenpB_DNA-bd_dom"/>
</dbReference>
<dbReference type="GO" id="GO:0005634">
    <property type="term" value="C:nucleus"/>
    <property type="evidence" value="ECO:0007669"/>
    <property type="project" value="UniProtKB-SubCell"/>
</dbReference>
<dbReference type="PANTHER" id="PTHR19303:SF26">
    <property type="entry name" value="TIGGER TRANSPOSABLE ELEMENT-DERIVED PROTEIN 1"/>
    <property type="match status" value="1"/>
</dbReference>
<dbReference type="EMBL" id="JYDH01000023">
    <property type="protein sequence ID" value="KRY38663.1"/>
    <property type="molecule type" value="Genomic_DNA"/>
</dbReference>
<dbReference type="OrthoDB" id="5875523at2759"/>
<feature type="domain" description="HTH CENPB-type" evidence="3">
    <location>
        <begin position="130"/>
        <end position="207"/>
    </location>
</feature>
<comment type="subcellular location">
    <subcellularLocation>
        <location evidence="1">Nucleus</location>
    </subcellularLocation>
</comment>
<reference evidence="4 5" key="1">
    <citation type="submission" date="2015-01" db="EMBL/GenBank/DDBJ databases">
        <title>Evolution of Trichinella species and genotypes.</title>
        <authorList>
            <person name="Korhonen P.K."/>
            <person name="Edoardo P."/>
            <person name="Giuseppe L.R."/>
            <person name="Gasser R.B."/>
        </authorList>
    </citation>
    <scope>NUCLEOTIDE SEQUENCE [LARGE SCALE GENOMIC DNA]</scope>
    <source>
        <strain evidence="4">ISS3</strain>
    </source>
</reference>
<dbReference type="SUPFAM" id="SSF46689">
    <property type="entry name" value="Homeodomain-like"/>
    <property type="match status" value="1"/>
</dbReference>